<comment type="caution">
    <text evidence="2">The sequence shown here is derived from an EMBL/GenBank/DDBJ whole genome shotgun (WGS) entry which is preliminary data.</text>
</comment>
<accession>A0A7L1KN37</accession>
<evidence type="ECO:0000256" key="1">
    <source>
        <dbReference type="SAM" id="MobiDB-lite"/>
    </source>
</evidence>
<feature type="compositionally biased region" description="Gly residues" evidence="1">
    <location>
        <begin position="74"/>
        <end position="83"/>
    </location>
</feature>
<dbReference type="InterPro" id="IPR053040">
    <property type="entry name" value="LRR-containing_protein_71"/>
</dbReference>
<feature type="compositionally biased region" description="Basic and acidic residues" evidence="1">
    <location>
        <begin position="91"/>
        <end position="100"/>
    </location>
</feature>
<organism evidence="2 3">
    <name type="scientific">Himantopus himantopus</name>
    <name type="common">Black-winged stilt</name>
    <name type="synonym">Charadrius himantopus</name>
    <dbReference type="NCBI Taxonomy" id="225398"/>
    <lineage>
        <taxon>Eukaryota</taxon>
        <taxon>Metazoa</taxon>
        <taxon>Chordata</taxon>
        <taxon>Craniata</taxon>
        <taxon>Vertebrata</taxon>
        <taxon>Euteleostomi</taxon>
        <taxon>Archelosauria</taxon>
        <taxon>Archosauria</taxon>
        <taxon>Dinosauria</taxon>
        <taxon>Saurischia</taxon>
        <taxon>Theropoda</taxon>
        <taxon>Coelurosauria</taxon>
        <taxon>Aves</taxon>
        <taxon>Neognathae</taxon>
        <taxon>Neoaves</taxon>
        <taxon>Charadriiformes</taxon>
        <taxon>Recurvirostridae</taxon>
        <taxon>Himantopus</taxon>
    </lineage>
</organism>
<dbReference type="EMBL" id="VXBK01001509">
    <property type="protein sequence ID" value="NXN64293.1"/>
    <property type="molecule type" value="Genomic_DNA"/>
</dbReference>
<sequence length="269" mass="28713">QGLRLNRSLLSLSLANNAIGDAGATKLAEVLGPFALTHAEVVERRRLLLAEALGQSRTVSFPAGGRVPIPPPGKVGGSRGGLAGAESCPWQRRETERSGEAEPGGGGHREGGPEPGVPHSLMPPPSQIRIQAPDPAEPLHPLLEEARPHQGSVVLPGNRALLNLNLTCERGWLVPTVPPHPACPRRPSLPPTDNHVTERGLGAFLAALQEQQREKKPKVPGQQGLLCLSLEKNRIPPTSLAFARLQELLPPRDALLKAQGWEEEQELGT</sequence>
<feature type="non-terminal residue" evidence="2">
    <location>
        <position position="1"/>
    </location>
</feature>
<dbReference type="PANTHER" id="PTHR46984">
    <property type="entry name" value="LEUCINE-RICH REPEAT-CONTAINING PROTEIN 71"/>
    <property type="match status" value="1"/>
</dbReference>
<dbReference type="SMART" id="SM00368">
    <property type="entry name" value="LRR_RI"/>
    <property type="match status" value="1"/>
</dbReference>
<dbReference type="InterPro" id="IPR032675">
    <property type="entry name" value="LRR_dom_sf"/>
</dbReference>
<evidence type="ECO:0000313" key="3">
    <source>
        <dbReference type="Proteomes" id="UP000571567"/>
    </source>
</evidence>
<keyword evidence="3" id="KW-1185">Reference proteome</keyword>
<proteinExistence type="predicted"/>
<dbReference type="AlphaFoldDB" id="A0A7L1KN37"/>
<gene>
    <name evidence="2" type="primary">Lrrc71</name>
    <name evidence="2" type="ORF">HIMHIM_R10383</name>
</gene>
<reference evidence="2 3" key="1">
    <citation type="submission" date="2019-09" db="EMBL/GenBank/DDBJ databases">
        <title>Bird 10,000 Genomes (B10K) Project - Family phase.</title>
        <authorList>
            <person name="Zhang G."/>
        </authorList>
    </citation>
    <scope>NUCLEOTIDE SEQUENCE [LARGE SCALE GENOMIC DNA]</scope>
    <source>
        <strain evidence="2">B10K-DU-002-13</strain>
        <tissue evidence="2">Muscle</tissue>
    </source>
</reference>
<name>A0A7L1KN37_HIMHI</name>
<dbReference type="OrthoDB" id="120976at2759"/>
<feature type="region of interest" description="Disordered" evidence="1">
    <location>
        <begin position="63"/>
        <end position="134"/>
    </location>
</feature>
<evidence type="ECO:0000313" key="2">
    <source>
        <dbReference type="EMBL" id="NXN64293.1"/>
    </source>
</evidence>
<feature type="non-terminal residue" evidence="2">
    <location>
        <position position="269"/>
    </location>
</feature>
<dbReference type="Proteomes" id="UP000571567">
    <property type="component" value="Unassembled WGS sequence"/>
</dbReference>
<protein>
    <submittedName>
        <fullName evidence="2">LRC71 protein</fullName>
    </submittedName>
</protein>
<dbReference type="PANTHER" id="PTHR46984:SF1">
    <property type="entry name" value="LEUCINE-RICH REPEAT-CONTAINING PROTEIN 71"/>
    <property type="match status" value="1"/>
</dbReference>
<dbReference type="SUPFAM" id="SSF52047">
    <property type="entry name" value="RNI-like"/>
    <property type="match status" value="1"/>
</dbReference>
<dbReference type="Gene3D" id="3.80.10.10">
    <property type="entry name" value="Ribonuclease Inhibitor"/>
    <property type="match status" value="1"/>
</dbReference>